<gene>
    <name evidence="1" type="ORF">BKK55_10725</name>
</gene>
<accession>A0A1V3JC58</accession>
<dbReference type="STRING" id="1908266.BKK55_10725"/>
<organism evidence="1 2">
    <name type="scientific">Rodentibacter genomosp. 2</name>
    <dbReference type="NCBI Taxonomy" id="1908266"/>
    <lineage>
        <taxon>Bacteria</taxon>
        <taxon>Pseudomonadati</taxon>
        <taxon>Pseudomonadota</taxon>
        <taxon>Gammaproteobacteria</taxon>
        <taxon>Pasteurellales</taxon>
        <taxon>Pasteurellaceae</taxon>
        <taxon>Rodentibacter</taxon>
    </lineage>
</organism>
<comment type="caution">
    <text evidence="1">The sequence shown here is derived from an EMBL/GenBank/DDBJ whole genome shotgun (WGS) entry which is preliminary data.</text>
</comment>
<evidence type="ECO:0000313" key="2">
    <source>
        <dbReference type="Proteomes" id="UP000188541"/>
    </source>
</evidence>
<evidence type="ECO:0000313" key="1">
    <source>
        <dbReference type="EMBL" id="OOF53865.1"/>
    </source>
</evidence>
<dbReference type="AlphaFoldDB" id="A0A1V3JC58"/>
<dbReference type="Proteomes" id="UP000188541">
    <property type="component" value="Unassembled WGS sequence"/>
</dbReference>
<dbReference type="RefSeq" id="WP_077551692.1">
    <property type="nucleotide sequence ID" value="NZ_MLHO01000058.1"/>
</dbReference>
<proteinExistence type="predicted"/>
<protein>
    <submittedName>
        <fullName evidence="1">Uncharacterized protein</fullName>
    </submittedName>
</protein>
<dbReference type="OrthoDB" id="5679155at2"/>
<name>A0A1V3JC58_9PAST</name>
<reference evidence="1 2" key="1">
    <citation type="submission" date="2016-10" db="EMBL/GenBank/DDBJ databases">
        <title>Rodentibacter gen. nov. and new species.</title>
        <authorList>
            <person name="Christensen H."/>
        </authorList>
    </citation>
    <scope>NUCLEOTIDE SEQUENCE [LARGE SCALE GENOMIC DNA]</scope>
    <source>
        <strain evidence="1 2">1996246016</strain>
    </source>
</reference>
<sequence length="92" mass="10706">MKIDFDEVKQGDQVWHDRYGYGIVQRVQLGTCDVKFNESTKVLTFTEGGYSGGLKVLWWQRPIAFIPRKGQDYSKFHDLVAVLFENLYGENQ</sequence>
<dbReference type="EMBL" id="MLHO01000058">
    <property type="protein sequence ID" value="OOF53865.1"/>
    <property type="molecule type" value="Genomic_DNA"/>
</dbReference>
<keyword evidence="2" id="KW-1185">Reference proteome</keyword>